<evidence type="ECO:0000259" key="3">
    <source>
        <dbReference type="Pfam" id="PF09631"/>
    </source>
</evidence>
<dbReference type="Pfam" id="PF09631">
    <property type="entry name" value="Sen15"/>
    <property type="match status" value="1"/>
</dbReference>
<evidence type="ECO:0000256" key="1">
    <source>
        <dbReference type="ARBA" id="ARBA00006091"/>
    </source>
</evidence>
<dbReference type="InterPro" id="IPR018593">
    <property type="entry name" value="tRNA-endonuc_su_Sen15"/>
</dbReference>
<dbReference type="GO" id="GO:0006388">
    <property type="term" value="P:tRNA splicing, via endonucleolytic cleavage and ligation"/>
    <property type="evidence" value="ECO:0007669"/>
    <property type="project" value="InterPro"/>
</dbReference>
<comment type="similarity">
    <text evidence="1">Belongs to the SEN15 family.</text>
</comment>
<evidence type="ECO:0000313" key="4">
    <source>
        <dbReference type="EMBL" id="AIC33803.1"/>
    </source>
</evidence>
<dbReference type="EMBL" id="KF432008">
    <property type="protein sequence ID" value="AIC33803.1"/>
    <property type="molecule type" value="Genomic_DNA"/>
</dbReference>
<dbReference type="GO" id="GO:0003676">
    <property type="term" value="F:nucleic acid binding"/>
    <property type="evidence" value="ECO:0007669"/>
    <property type="project" value="InterPro"/>
</dbReference>
<dbReference type="AlphaFoldDB" id="A0A060IMZ5"/>
<dbReference type="InterPro" id="IPR036167">
    <property type="entry name" value="tRNA_intron_Endo_cat-like_sf"/>
</dbReference>
<sequence length="129" mass="14330">MRENHLQYQIIPSSLKEASDSIPQQAAALSQALSDLTAGRHQVSCPTYQFINLEIVSSIWSLKSCHRTIYPMCLNQPTHQNFDSLSQIFSCLDSNDSSPKVLLAIVSNDSSIVYYELSNGIVSPKEVPE</sequence>
<dbReference type="GO" id="GO:0005634">
    <property type="term" value="C:nucleus"/>
    <property type="evidence" value="ECO:0007669"/>
    <property type="project" value="UniProtKB-ARBA"/>
</dbReference>
<feature type="domain" description="tRNA-splicing endonuclease subunit Sen15" evidence="3">
    <location>
        <begin position="53"/>
        <end position="126"/>
    </location>
</feature>
<dbReference type="Gene3D" id="3.40.1350.10">
    <property type="match status" value="1"/>
</dbReference>
<proteinExistence type="inferred from homology"/>
<dbReference type="InterPro" id="IPR011856">
    <property type="entry name" value="tRNA_endonuc-like_dom_sf"/>
</dbReference>
<dbReference type="SUPFAM" id="SSF53032">
    <property type="entry name" value="tRNA-intron endonuclease catalytic domain-like"/>
    <property type="match status" value="1"/>
</dbReference>
<reference evidence="4" key="1">
    <citation type="journal article" date="2014" name="Mycology">
        <title>A brief overview of the size and composition of the myrtle rust genome and its taxonomic status.</title>
        <authorList>
            <person name="Tan M.-K."/>
            <person name="Collins D."/>
            <person name="Chen Z."/>
            <person name="Englezou A."/>
            <person name="Wilkins M."/>
        </authorList>
    </citation>
    <scope>NUCLEOTIDE SEQUENCE</scope>
    <source>
        <strain evidence="4">115012-Mr</strain>
    </source>
</reference>
<evidence type="ECO:0000256" key="2">
    <source>
        <dbReference type="ARBA" id="ARBA00022694"/>
    </source>
</evidence>
<organism evidence="4">
    <name type="scientific">Puccinia cf. psidii AE-2014</name>
    <dbReference type="NCBI Taxonomy" id="1505670"/>
    <lineage>
        <taxon>Eukaryota</taxon>
        <taxon>Fungi</taxon>
        <taxon>Dikarya</taxon>
        <taxon>Basidiomycota</taxon>
        <taxon>Pucciniomycotina</taxon>
        <taxon>Pucciniomycetes</taxon>
        <taxon>Pucciniales</taxon>
        <taxon>Pucciniaceae</taxon>
        <taxon>Puccinia</taxon>
    </lineage>
</organism>
<protein>
    <submittedName>
        <fullName evidence="4">Sen15</fullName>
    </submittedName>
</protein>
<accession>A0A060IMZ5</accession>
<name>A0A060IMZ5_9BASI</name>
<keyword evidence="2" id="KW-0819">tRNA processing</keyword>